<organism evidence="2 3">
    <name type="scientific">Alloalcanivorax xenomutans</name>
    <dbReference type="NCBI Taxonomy" id="1094342"/>
    <lineage>
        <taxon>Bacteria</taxon>
        <taxon>Pseudomonadati</taxon>
        <taxon>Pseudomonadota</taxon>
        <taxon>Gammaproteobacteria</taxon>
        <taxon>Oceanospirillales</taxon>
        <taxon>Alcanivoracaceae</taxon>
        <taxon>Alloalcanivorax</taxon>
    </lineage>
</organism>
<evidence type="ECO:0000313" key="2">
    <source>
        <dbReference type="EMBL" id="MCE7509200.1"/>
    </source>
</evidence>
<accession>A0A9Q3W5M6</accession>
<proteinExistence type="inferred from homology"/>
<dbReference type="SUPFAM" id="SSF52096">
    <property type="entry name" value="ClpP/crotonase"/>
    <property type="match status" value="2"/>
</dbReference>
<dbReference type="RefSeq" id="WP_233925857.1">
    <property type="nucleotide sequence ID" value="NZ_JAJVKT010000012.1"/>
</dbReference>
<dbReference type="InterPro" id="IPR017633">
    <property type="entry name" value="Benz-CoA_dihydrodiol_lyase"/>
</dbReference>
<comment type="similarity">
    <text evidence="1">Belongs to the enoyl-CoA hydratase/isomerase family.</text>
</comment>
<dbReference type="CDD" id="cd06558">
    <property type="entry name" value="crotonase-like"/>
    <property type="match status" value="1"/>
</dbReference>
<dbReference type="EMBL" id="JAJVKT010000012">
    <property type="protein sequence ID" value="MCE7509200.1"/>
    <property type="molecule type" value="Genomic_DNA"/>
</dbReference>
<keyword evidence="3" id="KW-1185">Reference proteome</keyword>
<dbReference type="GO" id="GO:0016829">
    <property type="term" value="F:lyase activity"/>
    <property type="evidence" value="ECO:0007669"/>
    <property type="project" value="UniProtKB-KW"/>
</dbReference>
<keyword evidence="2" id="KW-0456">Lyase</keyword>
<dbReference type="Gene3D" id="3.90.226.10">
    <property type="entry name" value="2-enoyl-CoA Hydratase, Chain A, domain 1"/>
    <property type="match status" value="2"/>
</dbReference>
<dbReference type="PANTHER" id="PTHR11941">
    <property type="entry name" value="ENOYL-COA HYDRATASE-RELATED"/>
    <property type="match status" value="1"/>
</dbReference>
<dbReference type="AlphaFoldDB" id="A0A9Q3W5M6"/>
<dbReference type="InterPro" id="IPR001753">
    <property type="entry name" value="Enoyl-CoA_hydra/iso"/>
</dbReference>
<sequence>MIDFRTSPDQYRHWRLTTDGPVAHVTMAVNENAGLFDGYQLKMNSYDLGVDIELNDIVQRLRFEHPEVKAVVLASANEKIFCAGANIRMLGGASHGHKVNFCKFTNETRNAIEEASVESGQIWMCAVNGTAAGGGYELALATDHILLIDDGTTTVSLPEVSLLAVLPGTGGLTRVTDKRKVRRDRADIFCSMEDGVRGQRALDWRLVDELAPASQFDQAVTARAQELARRSDRPDNANGVLFSPLNREIGEHSIHYRHLSVELDSSRRTATLIVHGPQQDAPGSVADAQAQGDSFWPLALARDLDDAILHLRLNQPEMGTWLIKSQGDGTRIAGYESLLQQEHWLMREIRLFWKRTLKRLDVTSRTLFALIEPGSCFSGLLAELVFCADRSFMLDGQWEQDDTPAAELQLSAMNFGALPMSNGLTRLETRFYGEPQSVEQAREQQGQPLDAMAALRGGLITEAYDDIDWDEELRLLIEERSSFSPDALIGMEANLRFTGPETMETRIFGRLTAWQNWIFQRPNAVGRQGALQLYGSGSRPTYNFERI</sequence>
<dbReference type="GO" id="GO:0006635">
    <property type="term" value="P:fatty acid beta-oxidation"/>
    <property type="evidence" value="ECO:0007669"/>
    <property type="project" value="TreeGrafter"/>
</dbReference>
<dbReference type="Pfam" id="PF00378">
    <property type="entry name" value="ECH_1"/>
    <property type="match status" value="1"/>
</dbReference>
<dbReference type="Proteomes" id="UP001107961">
    <property type="component" value="Unassembled WGS sequence"/>
</dbReference>
<dbReference type="NCBIfam" id="TIGR03222">
    <property type="entry name" value="benzo_boxC"/>
    <property type="match status" value="1"/>
</dbReference>
<dbReference type="PANTHER" id="PTHR11941:SF54">
    <property type="entry name" value="ENOYL-COA HYDRATASE, MITOCHONDRIAL"/>
    <property type="match status" value="1"/>
</dbReference>
<gene>
    <name evidence="2" type="primary">boxC</name>
    <name evidence="2" type="ORF">LZG35_11180</name>
</gene>
<evidence type="ECO:0000256" key="1">
    <source>
        <dbReference type="ARBA" id="ARBA00005254"/>
    </source>
</evidence>
<comment type="caution">
    <text evidence="2">The sequence shown here is derived from an EMBL/GenBank/DDBJ whole genome shotgun (WGS) entry which is preliminary data.</text>
</comment>
<dbReference type="EC" id="4.1.2.44" evidence="2"/>
<name>A0A9Q3W5M6_9GAMM</name>
<dbReference type="InterPro" id="IPR029045">
    <property type="entry name" value="ClpP/crotonase-like_dom_sf"/>
</dbReference>
<reference evidence="2" key="1">
    <citation type="submission" date="2022-01" db="EMBL/GenBank/DDBJ databases">
        <authorList>
            <person name="Karlyshev A.V."/>
            <person name="Jaspars M."/>
        </authorList>
    </citation>
    <scope>NUCLEOTIDE SEQUENCE</scope>
    <source>
        <strain evidence="2">AGSA3-2</strain>
    </source>
</reference>
<evidence type="ECO:0000313" key="3">
    <source>
        <dbReference type="Proteomes" id="UP001107961"/>
    </source>
</evidence>
<protein>
    <submittedName>
        <fullName evidence="2">2,3-epoxybenzoyl-CoA dihydrolase</fullName>
        <ecNumber evidence="2">4.1.2.44</ecNumber>
    </submittedName>
</protein>